<dbReference type="NCBIfam" id="NF008271">
    <property type="entry name" value="PRK11045.1"/>
    <property type="match status" value="1"/>
</dbReference>
<keyword evidence="7 9" id="KW-0012">Acyltransferase</keyword>
<dbReference type="Pfam" id="PF07017">
    <property type="entry name" value="PagP"/>
    <property type="match status" value="1"/>
</dbReference>
<sequence>MSSKKKKLLAAVLAAWLSGPAAAACDDPSSFFGGVCKRLGDTWNQGQSELLLPLHSHHLRFAYTREKIDSFEENSWGLGYGRSRFDDEGNWHSLYAMGFRDSHAKFEPALGYAYQWMWGERAGLHAGLGYTVVVTARSDIGHYVPLPGVLPIASVKYRGSGVNMAYVPGGKGNGNVLFFWGSVGF</sequence>
<evidence type="ECO:0000256" key="1">
    <source>
        <dbReference type="ARBA" id="ARBA00004442"/>
    </source>
</evidence>
<dbReference type="InterPro" id="IPR009746">
    <property type="entry name" value="LipidA_acyl_PagP"/>
</dbReference>
<gene>
    <name evidence="9" type="primary">pagP</name>
    <name evidence="9" type="ORF">IPH26_00445</name>
</gene>
<proteinExistence type="inferred from homology"/>
<name>A0A9D7E1Y9_9PROT</name>
<comment type="similarity">
    <text evidence="2">Belongs to the lipid A palmitoyltransferase family.</text>
</comment>
<dbReference type="Gene3D" id="2.40.160.20">
    <property type="match status" value="1"/>
</dbReference>
<evidence type="ECO:0000313" key="9">
    <source>
        <dbReference type="EMBL" id="MBK6971480.1"/>
    </source>
</evidence>
<evidence type="ECO:0000256" key="2">
    <source>
        <dbReference type="ARBA" id="ARBA00006368"/>
    </source>
</evidence>
<dbReference type="EMBL" id="JADJEV010000001">
    <property type="protein sequence ID" value="MBK6971480.1"/>
    <property type="molecule type" value="Genomic_DNA"/>
</dbReference>
<reference evidence="9" key="1">
    <citation type="submission" date="2020-10" db="EMBL/GenBank/DDBJ databases">
        <title>Connecting structure to function with the recovery of over 1000 high-quality activated sludge metagenome-assembled genomes encoding full-length rRNA genes using long-read sequencing.</title>
        <authorList>
            <person name="Singleton C.M."/>
            <person name="Petriglieri F."/>
            <person name="Kristensen J.M."/>
            <person name="Kirkegaard R.H."/>
            <person name="Michaelsen T.Y."/>
            <person name="Andersen M.H."/>
            <person name="Karst S.M."/>
            <person name="Dueholm M.S."/>
            <person name="Nielsen P.H."/>
            <person name="Albertsen M."/>
        </authorList>
    </citation>
    <scope>NUCLEOTIDE SEQUENCE</scope>
    <source>
        <strain evidence="9">Bjer_18-Q3-R1-45_BAT3C.347</strain>
    </source>
</reference>
<dbReference type="InterPro" id="IPR011250">
    <property type="entry name" value="OMP/PagP_B-barrel"/>
</dbReference>
<dbReference type="GO" id="GO:0016746">
    <property type="term" value="F:acyltransferase activity"/>
    <property type="evidence" value="ECO:0007669"/>
    <property type="project" value="UniProtKB-KW"/>
</dbReference>
<feature type="chain" id="PRO_5038504108" evidence="8">
    <location>
        <begin position="24"/>
        <end position="185"/>
    </location>
</feature>
<dbReference type="PROSITE" id="PS51257">
    <property type="entry name" value="PROKAR_LIPOPROTEIN"/>
    <property type="match status" value="1"/>
</dbReference>
<organism evidence="9 10">
    <name type="scientific">Candidatus Methylophosphatis roskildensis</name>
    <dbReference type="NCBI Taxonomy" id="2899263"/>
    <lineage>
        <taxon>Bacteria</taxon>
        <taxon>Pseudomonadati</taxon>
        <taxon>Pseudomonadota</taxon>
        <taxon>Betaproteobacteria</taxon>
        <taxon>Nitrosomonadales</taxon>
        <taxon>Sterolibacteriaceae</taxon>
        <taxon>Candidatus Methylophosphatis</taxon>
    </lineage>
</organism>
<accession>A0A9D7E1Y9</accession>
<evidence type="ECO:0000256" key="8">
    <source>
        <dbReference type="SAM" id="SignalP"/>
    </source>
</evidence>
<dbReference type="EC" id="2.3.1.251" evidence="9"/>
<comment type="caution">
    <text evidence="9">The sequence shown here is derived from an EMBL/GenBank/DDBJ whole genome shotgun (WGS) entry which is preliminary data.</text>
</comment>
<evidence type="ECO:0000313" key="10">
    <source>
        <dbReference type="Proteomes" id="UP000807785"/>
    </source>
</evidence>
<evidence type="ECO:0000256" key="4">
    <source>
        <dbReference type="ARBA" id="ARBA00022729"/>
    </source>
</evidence>
<evidence type="ECO:0000256" key="6">
    <source>
        <dbReference type="ARBA" id="ARBA00023237"/>
    </source>
</evidence>
<feature type="signal peptide" evidence="8">
    <location>
        <begin position="1"/>
        <end position="23"/>
    </location>
</feature>
<dbReference type="SUPFAM" id="SSF56925">
    <property type="entry name" value="OMPA-like"/>
    <property type="match status" value="1"/>
</dbReference>
<keyword evidence="5" id="KW-0472">Membrane</keyword>
<keyword evidence="6" id="KW-0998">Cell outer membrane</keyword>
<dbReference type="AlphaFoldDB" id="A0A9D7E1Y9"/>
<evidence type="ECO:0000256" key="5">
    <source>
        <dbReference type="ARBA" id="ARBA00023136"/>
    </source>
</evidence>
<dbReference type="Proteomes" id="UP000807785">
    <property type="component" value="Unassembled WGS sequence"/>
</dbReference>
<evidence type="ECO:0000256" key="7">
    <source>
        <dbReference type="ARBA" id="ARBA00023315"/>
    </source>
</evidence>
<dbReference type="GO" id="GO:0009279">
    <property type="term" value="C:cell outer membrane"/>
    <property type="evidence" value="ECO:0007669"/>
    <property type="project" value="UniProtKB-SubCell"/>
</dbReference>
<keyword evidence="3 9" id="KW-0808">Transferase</keyword>
<comment type="subcellular location">
    <subcellularLocation>
        <location evidence="1">Cell outer membrane</location>
    </subcellularLocation>
</comment>
<protein>
    <submittedName>
        <fullName evidence="9">Lipid IV(A) palmitoyltransferase PagP</fullName>
        <ecNumber evidence="9">2.3.1.251</ecNumber>
    </submittedName>
</protein>
<keyword evidence="4 8" id="KW-0732">Signal</keyword>
<evidence type="ECO:0000256" key="3">
    <source>
        <dbReference type="ARBA" id="ARBA00022679"/>
    </source>
</evidence>